<name>A0A232M5T2_9EURO</name>
<comment type="caution">
    <text evidence="18">The sequence shown here is derived from an EMBL/GenBank/DDBJ whole genome shotgun (WGS) entry which is preliminary data.</text>
</comment>
<dbReference type="EC" id="1.14.11.8" evidence="5"/>
<dbReference type="InterPro" id="IPR038492">
    <property type="entry name" value="GBBH-like_N_sf"/>
</dbReference>
<evidence type="ECO:0000256" key="7">
    <source>
        <dbReference type="ARBA" id="ARBA00022873"/>
    </source>
</evidence>
<dbReference type="SUPFAM" id="SSF51197">
    <property type="entry name" value="Clavaminate synthase-like"/>
    <property type="match status" value="1"/>
</dbReference>
<keyword evidence="7" id="KW-0124">Carnitine biosynthesis</keyword>
<dbReference type="Gene3D" id="3.30.2020.30">
    <property type="match status" value="1"/>
</dbReference>
<keyword evidence="19" id="KW-1185">Reference proteome</keyword>
<organism evidence="18 19">
    <name type="scientific">Elaphomyces granulatus</name>
    <dbReference type="NCBI Taxonomy" id="519963"/>
    <lineage>
        <taxon>Eukaryota</taxon>
        <taxon>Fungi</taxon>
        <taxon>Dikarya</taxon>
        <taxon>Ascomycota</taxon>
        <taxon>Pezizomycotina</taxon>
        <taxon>Eurotiomycetes</taxon>
        <taxon>Eurotiomycetidae</taxon>
        <taxon>Eurotiales</taxon>
        <taxon>Elaphomycetaceae</taxon>
        <taxon>Elaphomyces</taxon>
    </lineage>
</organism>
<feature type="domain" description="TauD/TfdA-like" evidence="16">
    <location>
        <begin position="106"/>
        <end position="320"/>
    </location>
</feature>
<dbReference type="PANTHER" id="PTHR10696">
    <property type="entry name" value="GAMMA-BUTYROBETAINE HYDROXYLASE-RELATED"/>
    <property type="match status" value="1"/>
</dbReference>
<gene>
    <name evidence="18" type="ORF">Egran_00537</name>
</gene>
<evidence type="ECO:0000256" key="2">
    <source>
        <dbReference type="ARBA" id="ARBA00001961"/>
    </source>
</evidence>
<feature type="domain" description="Gamma-butyrobetaine hydroxylase-like N-terminal" evidence="17">
    <location>
        <begin position="12"/>
        <end position="70"/>
    </location>
</feature>
<dbReference type="Pfam" id="PF06155">
    <property type="entry name" value="GBBH-like_N"/>
    <property type="match status" value="1"/>
</dbReference>
<evidence type="ECO:0000256" key="15">
    <source>
        <dbReference type="ARBA" id="ARBA00049334"/>
    </source>
</evidence>
<dbReference type="InterPro" id="IPR050411">
    <property type="entry name" value="AlphaKG_dependent_hydroxylases"/>
</dbReference>
<dbReference type="OrthoDB" id="408743at2759"/>
<dbReference type="GO" id="GO:0045329">
    <property type="term" value="P:carnitine biosynthetic process"/>
    <property type="evidence" value="ECO:0007669"/>
    <property type="project" value="UniProtKB-UniPathway"/>
</dbReference>
<reference evidence="18 19" key="1">
    <citation type="journal article" date="2015" name="Environ. Microbiol.">
        <title>Metagenome sequence of Elaphomyces granulatus from sporocarp tissue reveals Ascomycota ectomycorrhizal fingerprints of genome expansion and a Proteobacteria-rich microbiome.</title>
        <authorList>
            <person name="Quandt C.A."/>
            <person name="Kohler A."/>
            <person name="Hesse C.N."/>
            <person name="Sharpton T.J."/>
            <person name="Martin F."/>
            <person name="Spatafora J.W."/>
        </authorList>
    </citation>
    <scope>NUCLEOTIDE SEQUENCE [LARGE SCALE GENOMIC DNA]</scope>
    <source>
        <strain evidence="18 19">OSC145934</strain>
    </source>
</reference>
<dbReference type="InterPro" id="IPR003819">
    <property type="entry name" value="TauD/TfdA-like"/>
</dbReference>
<dbReference type="PANTHER" id="PTHR10696:SF51">
    <property type="entry name" value="TRIMETHYLLYSINE DIOXYGENASE, MITOCHONDRIAL"/>
    <property type="match status" value="1"/>
</dbReference>
<dbReference type="Proteomes" id="UP000243515">
    <property type="component" value="Unassembled WGS sequence"/>
</dbReference>
<evidence type="ECO:0000256" key="3">
    <source>
        <dbReference type="ARBA" id="ARBA00005022"/>
    </source>
</evidence>
<evidence type="ECO:0000313" key="19">
    <source>
        <dbReference type="Proteomes" id="UP000243515"/>
    </source>
</evidence>
<dbReference type="GO" id="GO:0050353">
    <property type="term" value="F:trimethyllysine dioxygenase activity"/>
    <property type="evidence" value="ECO:0007669"/>
    <property type="project" value="UniProtKB-EC"/>
</dbReference>
<dbReference type="InterPro" id="IPR012776">
    <property type="entry name" value="Trimethyllysine_dOase"/>
</dbReference>
<dbReference type="EMBL" id="NPHW01002342">
    <property type="protein sequence ID" value="OXV11702.1"/>
    <property type="molecule type" value="Genomic_DNA"/>
</dbReference>
<dbReference type="GO" id="GO:0005739">
    <property type="term" value="C:mitochondrion"/>
    <property type="evidence" value="ECO:0007669"/>
    <property type="project" value="TreeGrafter"/>
</dbReference>
<keyword evidence="9" id="KW-0560">Oxidoreductase</keyword>
<dbReference type="InterPro" id="IPR042098">
    <property type="entry name" value="TauD-like_sf"/>
</dbReference>
<evidence type="ECO:0000256" key="6">
    <source>
        <dbReference type="ARBA" id="ARBA00022723"/>
    </source>
</evidence>
<comment type="cofactor">
    <cofactor evidence="2">
        <name>L-ascorbate</name>
        <dbReference type="ChEBI" id="CHEBI:38290"/>
    </cofactor>
</comment>
<dbReference type="GO" id="GO:0005506">
    <property type="term" value="F:iron ion binding"/>
    <property type="evidence" value="ECO:0007669"/>
    <property type="project" value="InterPro"/>
</dbReference>
<dbReference type="Gene3D" id="3.60.130.10">
    <property type="entry name" value="Clavaminate synthase-like"/>
    <property type="match status" value="1"/>
</dbReference>
<proteinExistence type="inferred from homology"/>
<evidence type="ECO:0000256" key="12">
    <source>
        <dbReference type="ARBA" id="ARBA00031778"/>
    </source>
</evidence>
<keyword evidence="10" id="KW-0408">Iron</keyword>
<evidence type="ECO:0000313" key="18">
    <source>
        <dbReference type="EMBL" id="OXV11702.1"/>
    </source>
</evidence>
<evidence type="ECO:0000256" key="10">
    <source>
        <dbReference type="ARBA" id="ARBA00023004"/>
    </source>
</evidence>
<dbReference type="AlphaFoldDB" id="A0A232M5T2"/>
<evidence type="ECO:0000256" key="11">
    <source>
        <dbReference type="ARBA" id="ARBA00030363"/>
    </source>
</evidence>
<evidence type="ECO:0000256" key="14">
    <source>
        <dbReference type="ARBA" id="ARBA00046008"/>
    </source>
</evidence>
<dbReference type="NCBIfam" id="TIGR02410">
    <property type="entry name" value="carnitine_TMLD"/>
    <property type="match status" value="1"/>
</dbReference>
<keyword evidence="6" id="KW-0479">Metal-binding</keyword>
<protein>
    <recommendedName>
        <fullName evidence="5">trimethyllysine dioxygenase</fullName>
        <ecNumber evidence="5">1.14.11.8</ecNumber>
    </recommendedName>
    <alternativeName>
        <fullName evidence="12">Epsilon-trimethyllysine 2-oxoglutarate dioxygenase</fullName>
    </alternativeName>
    <alternativeName>
        <fullName evidence="11">TML hydroxylase</fullName>
    </alternativeName>
    <alternativeName>
        <fullName evidence="13">TML-alpha-ketoglutarate dioxygenase</fullName>
    </alternativeName>
</protein>
<evidence type="ECO:0000259" key="17">
    <source>
        <dbReference type="Pfam" id="PF06155"/>
    </source>
</evidence>
<comment type="catalytic activity">
    <reaction evidence="15">
        <text>N(6),N(6),N(6)-trimethyl-L-lysine + 2-oxoglutarate + O2 = (3S)-3-hydroxy-N(6),N(6),N(6)-trimethyl-L-lysine + succinate + CO2</text>
        <dbReference type="Rhea" id="RHEA:14181"/>
        <dbReference type="ChEBI" id="CHEBI:15379"/>
        <dbReference type="ChEBI" id="CHEBI:16526"/>
        <dbReference type="ChEBI" id="CHEBI:16810"/>
        <dbReference type="ChEBI" id="CHEBI:30031"/>
        <dbReference type="ChEBI" id="CHEBI:58100"/>
        <dbReference type="ChEBI" id="CHEBI:141499"/>
        <dbReference type="EC" id="1.14.11.8"/>
    </reaction>
</comment>
<comment type="cofactor">
    <cofactor evidence="1">
        <name>Fe(2+)</name>
        <dbReference type="ChEBI" id="CHEBI:29033"/>
    </cofactor>
</comment>
<evidence type="ECO:0000256" key="1">
    <source>
        <dbReference type="ARBA" id="ARBA00001954"/>
    </source>
</evidence>
<evidence type="ECO:0000256" key="5">
    <source>
        <dbReference type="ARBA" id="ARBA00012267"/>
    </source>
</evidence>
<dbReference type="FunFam" id="3.60.130.10:FF:000001">
    <property type="entry name" value="Trimethyllysine dioxygenase, mitochondrial"/>
    <property type="match status" value="1"/>
</dbReference>
<evidence type="ECO:0000256" key="9">
    <source>
        <dbReference type="ARBA" id="ARBA00023002"/>
    </source>
</evidence>
<comment type="pathway">
    <text evidence="3">Amine and polyamine biosynthesis; carnitine biosynthesis.</text>
</comment>
<evidence type="ECO:0000256" key="4">
    <source>
        <dbReference type="ARBA" id="ARBA00008654"/>
    </source>
</evidence>
<dbReference type="Pfam" id="PF02668">
    <property type="entry name" value="TauD"/>
    <property type="match status" value="1"/>
</dbReference>
<dbReference type="UniPathway" id="UPA00118"/>
<keyword evidence="8" id="KW-0223">Dioxygenase</keyword>
<sequence length="338" mass="38877">MAETHEAFYSCRDNCQCSRCIHQETKQRMVDTFSIPDDVNALWRGISYDLKSVTINWTDGHIGIYPFTWLSAHRFQNDDRKSVSPPFYFRPFEAISCNSTYQTFPTVSYDNVMAKEEGILEWLEQILKWGFCCVRGVPVAPKSTEALLERIAFIRNTHYGGFWDFTSDLTFKDTAYTTDSLAAHTDNTYFTDPARLQLFHLLSHTNGEGGATLLVDGFRAAQQLMEEDEQSCRMLAKFSQSFHSSGNEHVCIQPSKAAKVFECDIRTNELQLIRWNNYDRGAKTDWTIESEKLWYSAARHWNEIITRPEMEIWLQLQPGTAISIYALSSSAKSTEVLI</sequence>
<dbReference type="InterPro" id="IPR010376">
    <property type="entry name" value="GBBH-like_N"/>
</dbReference>
<comment type="similarity">
    <text evidence="4">Belongs to the gamma-BBH/TMLD family.</text>
</comment>
<comment type="function">
    <text evidence="14">Converts trimethyllysine (TML) into hydroxytrimethyllysine (HTML).</text>
</comment>
<evidence type="ECO:0000256" key="8">
    <source>
        <dbReference type="ARBA" id="ARBA00022964"/>
    </source>
</evidence>
<evidence type="ECO:0000256" key="13">
    <source>
        <dbReference type="ARBA" id="ARBA00032283"/>
    </source>
</evidence>
<accession>A0A232M5T2</accession>
<evidence type="ECO:0000259" key="16">
    <source>
        <dbReference type="Pfam" id="PF02668"/>
    </source>
</evidence>